<protein>
    <submittedName>
        <fullName evidence="2">Uncharacterized protein</fullName>
    </submittedName>
</protein>
<dbReference type="AlphaFoldDB" id="A0A914RRL9"/>
<reference evidence="2" key="1">
    <citation type="submission" date="2022-11" db="UniProtKB">
        <authorList>
            <consortium name="WormBaseParasite"/>
        </authorList>
    </citation>
    <scope>IDENTIFICATION</scope>
</reference>
<keyword evidence="1" id="KW-1185">Reference proteome</keyword>
<organism evidence="1 2">
    <name type="scientific">Parascaris equorum</name>
    <name type="common">Equine roundworm</name>
    <dbReference type="NCBI Taxonomy" id="6256"/>
    <lineage>
        <taxon>Eukaryota</taxon>
        <taxon>Metazoa</taxon>
        <taxon>Ecdysozoa</taxon>
        <taxon>Nematoda</taxon>
        <taxon>Chromadorea</taxon>
        <taxon>Rhabditida</taxon>
        <taxon>Spirurina</taxon>
        <taxon>Ascaridomorpha</taxon>
        <taxon>Ascaridoidea</taxon>
        <taxon>Ascarididae</taxon>
        <taxon>Parascaris</taxon>
    </lineage>
</organism>
<evidence type="ECO:0000313" key="2">
    <source>
        <dbReference type="WBParaSite" id="PEQ_0000895801-mRNA-1"/>
    </source>
</evidence>
<dbReference type="Proteomes" id="UP000887564">
    <property type="component" value="Unplaced"/>
</dbReference>
<proteinExistence type="predicted"/>
<name>A0A914RRL9_PAREQ</name>
<accession>A0A914RRL9</accession>
<evidence type="ECO:0000313" key="1">
    <source>
        <dbReference type="Proteomes" id="UP000887564"/>
    </source>
</evidence>
<sequence>MSGMPEKEPRPLLVLDILNLGISSTIANRITLMLIKVIIPSLNFASLKISLCNSNTNCK</sequence>
<dbReference type="WBParaSite" id="PEQ_0000895801-mRNA-1">
    <property type="protein sequence ID" value="PEQ_0000895801-mRNA-1"/>
    <property type="gene ID" value="PEQ_0000895801"/>
</dbReference>